<dbReference type="EMBL" id="JASPKZ010005692">
    <property type="protein sequence ID" value="KAJ9588299.1"/>
    <property type="molecule type" value="Genomic_DNA"/>
</dbReference>
<name>A0AAD8EFU9_DIPPU</name>
<evidence type="ECO:0000313" key="2">
    <source>
        <dbReference type="Proteomes" id="UP001233999"/>
    </source>
</evidence>
<organism evidence="1 2">
    <name type="scientific">Diploptera punctata</name>
    <name type="common">Pacific beetle cockroach</name>
    <dbReference type="NCBI Taxonomy" id="6984"/>
    <lineage>
        <taxon>Eukaryota</taxon>
        <taxon>Metazoa</taxon>
        <taxon>Ecdysozoa</taxon>
        <taxon>Arthropoda</taxon>
        <taxon>Hexapoda</taxon>
        <taxon>Insecta</taxon>
        <taxon>Pterygota</taxon>
        <taxon>Neoptera</taxon>
        <taxon>Polyneoptera</taxon>
        <taxon>Dictyoptera</taxon>
        <taxon>Blattodea</taxon>
        <taxon>Blaberoidea</taxon>
        <taxon>Blaberidae</taxon>
        <taxon>Diplopterinae</taxon>
        <taxon>Diploptera</taxon>
    </lineage>
</organism>
<proteinExistence type="predicted"/>
<evidence type="ECO:0000313" key="1">
    <source>
        <dbReference type="EMBL" id="KAJ9588299.1"/>
    </source>
</evidence>
<dbReference type="Proteomes" id="UP001233999">
    <property type="component" value="Unassembled WGS sequence"/>
</dbReference>
<reference evidence="1" key="2">
    <citation type="submission" date="2023-05" db="EMBL/GenBank/DDBJ databases">
        <authorList>
            <person name="Fouks B."/>
        </authorList>
    </citation>
    <scope>NUCLEOTIDE SEQUENCE</scope>
    <source>
        <strain evidence="1">Stay&amp;Tobe</strain>
        <tissue evidence="1">Testes</tissue>
    </source>
</reference>
<keyword evidence="2" id="KW-1185">Reference proteome</keyword>
<gene>
    <name evidence="1" type="ORF">L9F63_018323</name>
</gene>
<reference evidence="1" key="1">
    <citation type="journal article" date="2023" name="IScience">
        <title>Live-bearing cockroach genome reveals convergent evolutionary mechanisms linked to viviparity in insects and beyond.</title>
        <authorList>
            <person name="Fouks B."/>
            <person name="Harrison M.C."/>
            <person name="Mikhailova A.A."/>
            <person name="Marchal E."/>
            <person name="English S."/>
            <person name="Carruthers M."/>
            <person name="Jennings E.C."/>
            <person name="Chiamaka E.L."/>
            <person name="Frigard R.A."/>
            <person name="Pippel M."/>
            <person name="Attardo G.M."/>
            <person name="Benoit J.B."/>
            <person name="Bornberg-Bauer E."/>
            <person name="Tobe S.S."/>
        </authorList>
    </citation>
    <scope>NUCLEOTIDE SEQUENCE</scope>
    <source>
        <strain evidence="1">Stay&amp;Tobe</strain>
    </source>
</reference>
<feature type="non-terminal residue" evidence="1">
    <location>
        <position position="1"/>
    </location>
</feature>
<dbReference type="AlphaFoldDB" id="A0AAD8EFU9"/>
<accession>A0AAD8EFU9</accession>
<protein>
    <submittedName>
        <fullName evidence="1">Uncharacterized protein</fullName>
    </submittedName>
</protein>
<feature type="non-terminal residue" evidence="1">
    <location>
        <position position="108"/>
    </location>
</feature>
<sequence>SYVILLSVYRENGAIKIPIRVKPSLQYRRPIVTNVSCFHATEFLSKLPMGRRYCSAVEKELNYRKTKEIPNSLAGNKASCAELSRVVINTVIRTCLRIIFRLTEDDFT</sequence>
<comment type="caution">
    <text evidence="1">The sequence shown here is derived from an EMBL/GenBank/DDBJ whole genome shotgun (WGS) entry which is preliminary data.</text>
</comment>